<feature type="transmembrane region" description="Helical" evidence="8">
    <location>
        <begin position="176"/>
        <end position="194"/>
    </location>
</feature>
<feature type="transmembrane region" description="Helical" evidence="8">
    <location>
        <begin position="71"/>
        <end position="90"/>
    </location>
</feature>
<keyword evidence="7 8" id="KW-0472">Membrane</keyword>
<accession>A0ABN1ITA5</accession>
<dbReference type="PANTHER" id="PTHR30472:SF19">
    <property type="entry name" value="PETROBACTIN IMPORT SYSTEM PERMEASE PROTEIN YCLO"/>
    <property type="match status" value="1"/>
</dbReference>
<name>A0ABN1ITA5_9CLOT</name>
<sequence>MKCKRKIIFLSAISIVLVMLFICLGINSNNWQYILSRRVPTVIAMILTGGTIAFSSMIFQTITNNRILTPNVLGLDFLYMFIQTAVVFLLGSTNINITNNNINFVISVSLMVIFSIVLFKVLFKRESNNIFFLLLVGLIFGTLFQSLSSFMQMLIDPNEFAIVQGKMFASFNNINTEILLISIVIVLLIIVYAYDYMKILDVLSLGREQAINLGVDYDKVTQKMLIIISILVSVSTALVGPITFLGLLVVNLAREFINTYKHRYLIIASVLISIIALIGGQLVIERVINFNTTLSVIINFVGGVYFIYLLLKENRT</sequence>
<organism evidence="9 10">
    <name type="scientific">Clostridium malenominatum</name>
    <dbReference type="NCBI Taxonomy" id="1539"/>
    <lineage>
        <taxon>Bacteria</taxon>
        <taxon>Bacillati</taxon>
        <taxon>Bacillota</taxon>
        <taxon>Clostridia</taxon>
        <taxon>Eubacteriales</taxon>
        <taxon>Clostridiaceae</taxon>
        <taxon>Clostridium</taxon>
    </lineage>
</organism>
<feature type="transmembrane region" description="Helical" evidence="8">
    <location>
        <begin position="39"/>
        <end position="59"/>
    </location>
</feature>
<evidence type="ECO:0000256" key="6">
    <source>
        <dbReference type="ARBA" id="ARBA00022989"/>
    </source>
</evidence>
<dbReference type="EMBL" id="BAAACF010000001">
    <property type="protein sequence ID" value="GAA0720881.1"/>
    <property type="molecule type" value="Genomic_DNA"/>
</dbReference>
<feature type="transmembrane region" description="Helical" evidence="8">
    <location>
        <begin position="6"/>
        <end position="27"/>
    </location>
</feature>
<dbReference type="PANTHER" id="PTHR30472">
    <property type="entry name" value="FERRIC ENTEROBACTIN TRANSPORT SYSTEM PERMEASE PROTEIN"/>
    <property type="match status" value="1"/>
</dbReference>
<keyword evidence="10" id="KW-1185">Reference proteome</keyword>
<feature type="transmembrane region" description="Helical" evidence="8">
    <location>
        <begin position="129"/>
        <end position="155"/>
    </location>
</feature>
<comment type="subcellular location">
    <subcellularLocation>
        <location evidence="1">Cell membrane</location>
        <topology evidence="1">Multi-pass membrane protein</topology>
    </subcellularLocation>
</comment>
<keyword evidence="3" id="KW-0813">Transport</keyword>
<evidence type="ECO:0000313" key="10">
    <source>
        <dbReference type="Proteomes" id="UP001500339"/>
    </source>
</evidence>
<dbReference type="InterPro" id="IPR037294">
    <property type="entry name" value="ABC_BtuC-like"/>
</dbReference>
<dbReference type="Pfam" id="PF01032">
    <property type="entry name" value="FecCD"/>
    <property type="match status" value="1"/>
</dbReference>
<feature type="transmembrane region" description="Helical" evidence="8">
    <location>
        <begin position="264"/>
        <end position="284"/>
    </location>
</feature>
<proteinExistence type="inferred from homology"/>
<dbReference type="SUPFAM" id="SSF81345">
    <property type="entry name" value="ABC transporter involved in vitamin B12 uptake, BtuC"/>
    <property type="match status" value="1"/>
</dbReference>
<evidence type="ECO:0000313" key="9">
    <source>
        <dbReference type="EMBL" id="GAA0720881.1"/>
    </source>
</evidence>
<reference evidence="9 10" key="1">
    <citation type="journal article" date="2019" name="Int. J. Syst. Evol. Microbiol.">
        <title>The Global Catalogue of Microorganisms (GCM) 10K type strain sequencing project: providing services to taxonomists for standard genome sequencing and annotation.</title>
        <authorList>
            <consortium name="The Broad Institute Genomics Platform"/>
            <consortium name="The Broad Institute Genome Sequencing Center for Infectious Disease"/>
            <person name="Wu L."/>
            <person name="Ma J."/>
        </authorList>
    </citation>
    <scope>NUCLEOTIDE SEQUENCE [LARGE SCALE GENOMIC DNA]</scope>
    <source>
        <strain evidence="9 10">JCM 1405</strain>
    </source>
</reference>
<keyword evidence="5 8" id="KW-0812">Transmembrane</keyword>
<evidence type="ECO:0000256" key="5">
    <source>
        <dbReference type="ARBA" id="ARBA00022692"/>
    </source>
</evidence>
<dbReference type="InterPro" id="IPR000522">
    <property type="entry name" value="ABC_transptr_permease_BtuC"/>
</dbReference>
<dbReference type="RefSeq" id="WP_343767451.1">
    <property type="nucleotide sequence ID" value="NZ_BAAACF010000001.1"/>
</dbReference>
<dbReference type="CDD" id="cd06550">
    <property type="entry name" value="TM_ABC_iron-siderophores_like"/>
    <property type="match status" value="1"/>
</dbReference>
<feature type="transmembrane region" description="Helical" evidence="8">
    <location>
        <begin position="290"/>
        <end position="311"/>
    </location>
</feature>
<evidence type="ECO:0000256" key="4">
    <source>
        <dbReference type="ARBA" id="ARBA00022475"/>
    </source>
</evidence>
<gene>
    <name evidence="9" type="ORF">GCM10008905_10590</name>
</gene>
<keyword evidence="4" id="KW-1003">Cell membrane</keyword>
<evidence type="ECO:0000256" key="1">
    <source>
        <dbReference type="ARBA" id="ARBA00004651"/>
    </source>
</evidence>
<dbReference type="Proteomes" id="UP001500339">
    <property type="component" value="Unassembled WGS sequence"/>
</dbReference>
<dbReference type="Gene3D" id="1.10.3470.10">
    <property type="entry name" value="ABC transporter involved in vitamin B12 uptake, BtuC"/>
    <property type="match status" value="1"/>
</dbReference>
<evidence type="ECO:0000256" key="7">
    <source>
        <dbReference type="ARBA" id="ARBA00023136"/>
    </source>
</evidence>
<feature type="transmembrane region" description="Helical" evidence="8">
    <location>
        <begin position="224"/>
        <end position="252"/>
    </location>
</feature>
<evidence type="ECO:0000256" key="2">
    <source>
        <dbReference type="ARBA" id="ARBA00007935"/>
    </source>
</evidence>
<comment type="caution">
    <text evidence="9">The sequence shown here is derived from an EMBL/GenBank/DDBJ whole genome shotgun (WGS) entry which is preliminary data.</text>
</comment>
<keyword evidence="6 8" id="KW-1133">Transmembrane helix</keyword>
<evidence type="ECO:0000256" key="3">
    <source>
        <dbReference type="ARBA" id="ARBA00022448"/>
    </source>
</evidence>
<protein>
    <submittedName>
        <fullName evidence="9">Iron chelate uptake ABC transporter family permease subunit</fullName>
    </submittedName>
</protein>
<evidence type="ECO:0000256" key="8">
    <source>
        <dbReference type="SAM" id="Phobius"/>
    </source>
</evidence>
<feature type="transmembrane region" description="Helical" evidence="8">
    <location>
        <begin position="102"/>
        <end position="123"/>
    </location>
</feature>
<comment type="similarity">
    <text evidence="2">Belongs to the binding-protein-dependent transport system permease family. FecCD subfamily.</text>
</comment>